<reference evidence="1 2" key="1">
    <citation type="submission" date="2014-07" db="EMBL/GenBank/DDBJ databases">
        <title>Draft genome sequence of Thalassospira profundimaris R8-17.</title>
        <authorList>
            <person name="Lai Q."/>
            <person name="Shao Z."/>
        </authorList>
    </citation>
    <scope>NUCLEOTIDE SEQUENCE [LARGE SCALE GENOMIC DNA]</scope>
    <source>
        <strain evidence="1 2">R8-17</strain>
    </source>
</reference>
<comment type="caution">
    <text evidence="1">The sequence shown here is derived from an EMBL/GenBank/DDBJ whole genome shotgun (WGS) entry which is preliminary data.</text>
</comment>
<dbReference type="RefSeq" id="WP_062955854.1">
    <property type="nucleotide sequence ID" value="NZ_JPWB01000004.1"/>
</dbReference>
<dbReference type="EMBL" id="JPWB01000004">
    <property type="protein sequence ID" value="RCK22269.1"/>
    <property type="molecule type" value="Genomic_DNA"/>
</dbReference>
<dbReference type="AlphaFoldDB" id="A0A367VB96"/>
<dbReference type="CDD" id="cd00586">
    <property type="entry name" value="4HBT"/>
    <property type="match status" value="1"/>
</dbReference>
<organism evidence="1 2">
    <name type="scientific">Thalassospira profundimaris</name>
    <dbReference type="NCBI Taxonomy" id="502049"/>
    <lineage>
        <taxon>Bacteria</taxon>
        <taxon>Pseudomonadati</taxon>
        <taxon>Pseudomonadota</taxon>
        <taxon>Alphaproteobacteria</taxon>
        <taxon>Rhodospirillales</taxon>
        <taxon>Thalassospiraceae</taxon>
        <taxon>Thalassospira</taxon>
    </lineage>
</organism>
<gene>
    <name evidence="1" type="ORF">TH6_11425</name>
</gene>
<sequence length="153" mass="16945">MLRLSREIRVEWGHCDPARIVYNPNFYDWMEGGLLALLSVAGFDLATMIANDPDFRGTPLVRGDASFMAPARVGDLIEHHVEVSRWGGKSFDLSHRFTLGETTLLEGSQTRVWGRASPDNPASLAAVPVPDAVKTALSEDKVIRLTLRQETQV</sequence>
<dbReference type="Pfam" id="PF13279">
    <property type="entry name" value="4HBT_2"/>
    <property type="match status" value="1"/>
</dbReference>
<dbReference type="Proteomes" id="UP000253061">
    <property type="component" value="Unassembled WGS sequence"/>
</dbReference>
<proteinExistence type="predicted"/>
<evidence type="ECO:0000313" key="1">
    <source>
        <dbReference type="EMBL" id="RCK22269.1"/>
    </source>
</evidence>
<dbReference type="InterPro" id="IPR029069">
    <property type="entry name" value="HotDog_dom_sf"/>
</dbReference>
<name>A0A367VB96_9PROT</name>
<evidence type="ECO:0000313" key="2">
    <source>
        <dbReference type="Proteomes" id="UP000253061"/>
    </source>
</evidence>
<protein>
    <submittedName>
        <fullName evidence="1">4-hydroxybenzoyl-CoA thioesterase</fullName>
    </submittedName>
</protein>
<dbReference type="SUPFAM" id="SSF54637">
    <property type="entry name" value="Thioesterase/thiol ester dehydrase-isomerase"/>
    <property type="match status" value="1"/>
</dbReference>
<dbReference type="Gene3D" id="3.10.129.10">
    <property type="entry name" value="Hotdog Thioesterase"/>
    <property type="match status" value="1"/>
</dbReference>
<accession>A0A367VB96</accession>